<evidence type="ECO:0000259" key="4">
    <source>
        <dbReference type="PROSITE" id="PS50887"/>
    </source>
</evidence>
<dbReference type="PROSITE" id="PS50112">
    <property type="entry name" value="PAS"/>
    <property type="match status" value="1"/>
</dbReference>
<dbReference type="InterPro" id="IPR013656">
    <property type="entry name" value="PAS_4"/>
</dbReference>
<dbReference type="PROSITE" id="PS50113">
    <property type="entry name" value="PAC"/>
    <property type="match status" value="1"/>
</dbReference>
<dbReference type="Gene3D" id="3.20.20.450">
    <property type="entry name" value="EAL domain"/>
    <property type="match status" value="1"/>
</dbReference>
<dbReference type="InterPro" id="IPR035919">
    <property type="entry name" value="EAL_sf"/>
</dbReference>
<dbReference type="InterPro" id="IPR043128">
    <property type="entry name" value="Rev_trsase/Diguanyl_cyclase"/>
</dbReference>
<dbReference type="InterPro" id="IPR000700">
    <property type="entry name" value="PAS-assoc_C"/>
</dbReference>
<dbReference type="AlphaFoldDB" id="A0A3A9JAR5"/>
<evidence type="ECO:0000259" key="3">
    <source>
        <dbReference type="PROSITE" id="PS50883"/>
    </source>
</evidence>
<dbReference type="NCBIfam" id="TIGR00229">
    <property type="entry name" value="sensory_box"/>
    <property type="match status" value="1"/>
</dbReference>
<evidence type="ECO:0000313" key="5">
    <source>
        <dbReference type="EMBL" id="RKK01793.1"/>
    </source>
</evidence>
<dbReference type="CDD" id="cd00130">
    <property type="entry name" value="PAS"/>
    <property type="match status" value="1"/>
</dbReference>
<dbReference type="PANTHER" id="PTHR44757">
    <property type="entry name" value="DIGUANYLATE CYCLASE DGCP"/>
    <property type="match status" value="1"/>
</dbReference>
<dbReference type="NCBIfam" id="TIGR00254">
    <property type="entry name" value="GGDEF"/>
    <property type="match status" value="1"/>
</dbReference>
<feature type="domain" description="PAS" evidence="1">
    <location>
        <begin position="63"/>
        <end position="133"/>
    </location>
</feature>
<dbReference type="SUPFAM" id="SSF55785">
    <property type="entry name" value="PYP-like sensor domain (PAS domain)"/>
    <property type="match status" value="1"/>
</dbReference>
<dbReference type="SUPFAM" id="SSF55073">
    <property type="entry name" value="Nucleotide cyclase"/>
    <property type="match status" value="1"/>
</dbReference>
<dbReference type="InterPro" id="IPR001633">
    <property type="entry name" value="EAL_dom"/>
</dbReference>
<dbReference type="Proteomes" id="UP000278036">
    <property type="component" value="Unassembled WGS sequence"/>
</dbReference>
<dbReference type="Pfam" id="PF08448">
    <property type="entry name" value="PAS_4"/>
    <property type="match status" value="1"/>
</dbReference>
<dbReference type="InterPro" id="IPR035965">
    <property type="entry name" value="PAS-like_dom_sf"/>
</dbReference>
<dbReference type="InParanoid" id="A0A3A9JAR5"/>
<dbReference type="Pfam" id="PF00563">
    <property type="entry name" value="EAL"/>
    <property type="match status" value="1"/>
</dbReference>
<dbReference type="InterPro" id="IPR000014">
    <property type="entry name" value="PAS"/>
</dbReference>
<feature type="domain" description="PAC" evidence="2">
    <location>
        <begin position="134"/>
        <end position="189"/>
    </location>
</feature>
<feature type="domain" description="GGDEF" evidence="4">
    <location>
        <begin position="220"/>
        <end position="352"/>
    </location>
</feature>
<evidence type="ECO:0000313" key="7">
    <source>
        <dbReference type="Proteomes" id="UP000274097"/>
    </source>
</evidence>
<evidence type="ECO:0000313" key="8">
    <source>
        <dbReference type="Proteomes" id="UP000278036"/>
    </source>
</evidence>
<keyword evidence="7" id="KW-1185">Reference proteome</keyword>
<organism evidence="5 8">
    <name type="scientific">Teichococcus wenyumeiae</name>
    <dbReference type="NCBI Taxonomy" id="2478470"/>
    <lineage>
        <taxon>Bacteria</taxon>
        <taxon>Pseudomonadati</taxon>
        <taxon>Pseudomonadota</taxon>
        <taxon>Alphaproteobacteria</taxon>
        <taxon>Acetobacterales</taxon>
        <taxon>Roseomonadaceae</taxon>
        <taxon>Roseomonas</taxon>
    </lineage>
</organism>
<dbReference type="EMBL" id="RAQU01000218">
    <property type="protein sequence ID" value="RKK01793.1"/>
    <property type="molecule type" value="Genomic_DNA"/>
</dbReference>
<reference evidence="5 8" key="1">
    <citation type="submission" date="2018-09" db="EMBL/GenBank/DDBJ databases">
        <title>Roseomonas sp. nov., isolated from feces of Tibetan antelopes in the Qinghai-Tibet plateau, China.</title>
        <authorList>
            <person name="Tian Z."/>
        </authorList>
    </citation>
    <scope>NUCLEOTIDE SEQUENCE [LARGE SCALE GENOMIC DNA]</scope>
    <source>
        <strain evidence="6 7">Z23</strain>
        <strain evidence="5 8">Z24</strain>
    </source>
</reference>
<dbReference type="SMART" id="SM00091">
    <property type="entry name" value="PAS"/>
    <property type="match status" value="1"/>
</dbReference>
<dbReference type="PROSITE" id="PS50887">
    <property type="entry name" value="GGDEF"/>
    <property type="match status" value="1"/>
</dbReference>
<sequence>MRFPAAGEPSAISLIDQGIAVQHSGPWLRRAFSRLRFRSTSATPLPAPPSPEELPDRQALARERDRLQRLINTNSDWLWEVDAQGRYVFVSEHSRHLLGYAPEQMLGHTPFDFMPPEEAARVGAIFGGIIAGKQPFSGLLNRNRRADGRMVILETSGIPLLAEDGTLLGYRGIDRDVTEREERAARIDYMARHDALTGLGNRPEFLSRLDARMASGEVQPRTAVVLLDLDFFKEVNDRLGHASGDALLRQLAQRLRDLLPPGSLGGRLGGDEFAVMLADQDVSDAMETATAIVGSLAAPYELEGRQAVIGVSAGLALAPLHARDGATLLRRADLALYHAKHQGRGRVCLYSAALEVSARAAEGLETALRRAVAEEVIGALFQPFYAARERRMLGCAVLPSWHCAEAGPVAPEVFLPLAEKTGLIIPLGALLLRQACEAARQWPPALRVQVPASAVQLRDPHFPALVEDTLQASGLAPHRLRISVTEAMLNEAQGAAARTLCKLRALGVSVALDSFGDSAMAVTTLLSFPFDRLRLGGAPVRSVATEPSASVARALTGLALRLGMAVDMVGVQSPQQWRAALELGCEEVQGELLCAPRAAPLVLEELFCAPAPLA</sequence>
<dbReference type="SMART" id="SM00086">
    <property type="entry name" value="PAC"/>
    <property type="match status" value="1"/>
</dbReference>
<dbReference type="EMBL" id="RFLX01000012">
    <property type="protein sequence ID" value="RMI20405.1"/>
    <property type="molecule type" value="Genomic_DNA"/>
</dbReference>
<gene>
    <name evidence="5" type="ORF">D6Z83_23125</name>
    <name evidence="6" type="ORF">EBE87_16525</name>
</gene>
<proteinExistence type="predicted"/>
<dbReference type="InterPro" id="IPR000160">
    <property type="entry name" value="GGDEF_dom"/>
</dbReference>
<dbReference type="SMART" id="SM00052">
    <property type="entry name" value="EAL"/>
    <property type="match status" value="1"/>
</dbReference>
<evidence type="ECO:0000259" key="2">
    <source>
        <dbReference type="PROSITE" id="PS50113"/>
    </source>
</evidence>
<dbReference type="Gene3D" id="3.30.450.20">
    <property type="entry name" value="PAS domain"/>
    <property type="match status" value="1"/>
</dbReference>
<dbReference type="CDD" id="cd01949">
    <property type="entry name" value="GGDEF"/>
    <property type="match status" value="1"/>
</dbReference>
<dbReference type="CDD" id="cd01948">
    <property type="entry name" value="EAL"/>
    <property type="match status" value="1"/>
</dbReference>
<feature type="domain" description="EAL" evidence="3">
    <location>
        <begin position="361"/>
        <end position="610"/>
    </location>
</feature>
<dbReference type="Gene3D" id="3.30.70.270">
    <property type="match status" value="1"/>
</dbReference>
<evidence type="ECO:0000313" key="6">
    <source>
        <dbReference type="EMBL" id="RMI20405.1"/>
    </source>
</evidence>
<dbReference type="Proteomes" id="UP000274097">
    <property type="component" value="Unassembled WGS sequence"/>
</dbReference>
<dbReference type="Pfam" id="PF00990">
    <property type="entry name" value="GGDEF"/>
    <property type="match status" value="1"/>
</dbReference>
<comment type="caution">
    <text evidence="5">The sequence shown here is derived from an EMBL/GenBank/DDBJ whole genome shotgun (WGS) entry which is preliminary data.</text>
</comment>
<accession>A0A3A9JAR5</accession>
<dbReference type="InterPro" id="IPR001610">
    <property type="entry name" value="PAC"/>
</dbReference>
<dbReference type="PROSITE" id="PS50883">
    <property type="entry name" value="EAL"/>
    <property type="match status" value="1"/>
</dbReference>
<name>A0A3A9JAR5_9PROT</name>
<dbReference type="SMART" id="SM00267">
    <property type="entry name" value="GGDEF"/>
    <property type="match status" value="1"/>
</dbReference>
<dbReference type="InterPro" id="IPR029787">
    <property type="entry name" value="Nucleotide_cyclase"/>
</dbReference>
<dbReference type="InterPro" id="IPR052155">
    <property type="entry name" value="Biofilm_reg_signaling"/>
</dbReference>
<dbReference type="SUPFAM" id="SSF141868">
    <property type="entry name" value="EAL domain-like"/>
    <property type="match status" value="1"/>
</dbReference>
<protein>
    <submittedName>
        <fullName evidence="5">EAL domain-containing protein</fullName>
    </submittedName>
</protein>
<evidence type="ECO:0000259" key="1">
    <source>
        <dbReference type="PROSITE" id="PS50112"/>
    </source>
</evidence>
<dbReference type="PANTHER" id="PTHR44757:SF2">
    <property type="entry name" value="BIOFILM ARCHITECTURE MAINTENANCE PROTEIN MBAA"/>
    <property type="match status" value="1"/>
</dbReference>